<feature type="transmembrane region" description="Helical" evidence="18">
    <location>
        <begin position="120"/>
        <end position="136"/>
    </location>
</feature>
<evidence type="ECO:0000256" key="2">
    <source>
        <dbReference type="ARBA" id="ARBA00022676"/>
    </source>
</evidence>
<organism evidence="19 20">
    <name type="scientific">Lederbergia ruris</name>
    <dbReference type="NCBI Taxonomy" id="217495"/>
    <lineage>
        <taxon>Bacteria</taxon>
        <taxon>Bacillati</taxon>
        <taxon>Bacillota</taxon>
        <taxon>Bacilli</taxon>
        <taxon>Bacillales</taxon>
        <taxon>Bacillaceae</taxon>
        <taxon>Lederbergia</taxon>
    </lineage>
</organism>
<feature type="transmembrane region" description="Helical" evidence="18">
    <location>
        <begin position="12"/>
        <end position="37"/>
    </location>
</feature>
<dbReference type="RefSeq" id="WP_158320483.1">
    <property type="nucleotide sequence ID" value="NZ_BORB01000012.1"/>
</dbReference>
<evidence type="ECO:0000256" key="15">
    <source>
        <dbReference type="ARBA" id="ARBA00049902"/>
    </source>
</evidence>
<name>A0ABQ4KHU3_9BACI</name>
<dbReference type="PROSITE" id="PS00428">
    <property type="entry name" value="FTSW_RODA_SPOVE"/>
    <property type="match status" value="1"/>
</dbReference>
<comment type="subcellular location">
    <subcellularLocation>
        <location evidence="1">Membrane</location>
        <topology evidence="1">Multi-pass membrane protein</topology>
    </subcellularLocation>
</comment>
<evidence type="ECO:0000256" key="3">
    <source>
        <dbReference type="ARBA" id="ARBA00022679"/>
    </source>
</evidence>
<dbReference type="EC" id="2.4.99.28" evidence="14"/>
<evidence type="ECO:0000256" key="16">
    <source>
        <dbReference type="ARBA" id="ARBA00049966"/>
    </source>
</evidence>
<dbReference type="PANTHER" id="PTHR30474:SF2">
    <property type="entry name" value="PEPTIDOGLYCAN GLYCOSYLTRANSFERASE FTSW-RELATED"/>
    <property type="match status" value="1"/>
</dbReference>
<evidence type="ECO:0000256" key="7">
    <source>
        <dbReference type="ARBA" id="ARBA00022989"/>
    </source>
</evidence>
<feature type="region of interest" description="Disordered" evidence="17">
    <location>
        <begin position="383"/>
        <end position="414"/>
    </location>
</feature>
<comment type="similarity">
    <text evidence="11">Belongs to the SEDS family. FtsW subfamily.</text>
</comment>
<keyword evidence="2" id="KW-0328">Glycosyltransferase</keyword>
<feature type="transmembrane region" description="Helical" evidence="18">
    <location>
        <begin position="169"/>
        <end position="187"/>
    </location>
</feature>
<evidence type="ECO:0000256" key="17">
    <source>
        <dbReference type="SAM" id="MobiDB-lite"/>
    </source>
</evidence>
<feature type="transmembrane region" description="Helical" evidence="18">
    <location>
        <begin position="351"/>
        <end position="372"/>
    </location>
</feature>
<evidence type="ECO:0000313" key="20">
    <source>
        <dbReference type="Proteomes" id="UP000679950"/>
    </source>
</evidence>
<comment type="caution">
    <text evidence="19">The sequence shown here is derived from an EMBL/GenBank/DDBJ whole genome shotgun (WGS) entry which is preliminary data.</text>
</comment>
<evidence type="ECO:0000256" key="5">
    <source>
        <dbReference type="ARBA" id="ARBA00022960"/>
    </source>
</evidence>
<evidence type="ECO:0000256" key="18">
    <source>
        <dbReference type="SAM" id="Phobius"/>
    </source>
</evidence>
<keyword evidence="7 18" id="KW-1133">Transmembrane helix</keyword>
<feature type="transmembrane region" description="Helical" evidence="18">
    <location>
        <begin position="53"/>
        <end position="71"/>
    </location>
</feature>
<evidence type="ECO:0000256" key="6">
    <source>
        <dbReference type="ARBA" id="ARBA00022984"/>
    </source>
</evidence>
<keyword evidence="6" id="KW-0573">Peptidoglycan synthesis</keyword>
<protein>
    <recommendedName>
        <fullName evidence="12">Probable peptidoglycan glycosyltransferase FtsW</fullName>
        <ecNumber evidence="14">2.4.99.28</ecNumber>
    </recommendedName>
    <alternativeName>
        <fullName evidence="13">Cell division protein FtsW</fullName>
    </alternativeName>
    <alternativeName>
        <fullName evidence="10">Cell wall polymerase</fullName>
    </alternativeName>
    <alternativeName>
        <fullName evidence="9">Peptidoglycan polymerase</fullName>
    </alternativeName>
</protein>
<accession>A0ABQ4KHU3</accession>
<evidence type="ECO:0000313" key="19">
    <source>
        <dbReference type="EMBL" id="GIN57520.1"/>
    </source>
</evidence>
<feature type="compositionally biased region" description="Basic and acidic residues" evidence="17">
    <location>
        <begin position="383"/>
        <end position="398"/>
    </location>
</feature>
<evidence type="ECO:0000256" key="8">
    <source>
        <dbReference type="ARBA" id="ARBA00023136"/>
    </source>
</evidence>
<evidence type="ECO:0000256" key="10">
    <source>
        <dbReference type="ARBA" id="ARBA00033270"/>
    </source>
</evidence>
<gene>
    <name evidence="19" type="primary">ftsW</name>
    <name evidence="19" type="ORF">J8TS2_18390</name>
</gene>
<feature type="transmembrane region" description="Helical" evidence="18">
    <location>
        <begin position="318"/>
        <end position="339"/>
    </location>
</feature>
<keyword evidence="4 18" id="KW-0812">Transmembrane</keyword>
<evidence type="ECO:0000256" key="11">
    <source>
        <dbReference type="ARBA" id="ARBA00038053"/>
    </source>
</evidence>
<feature type="transmembrane region" description="Helical" evidence="18">
    <location>
        <begin position="194"/>
        <end position="213"/>
    </location>
</feature>
<dbReference type="PANTHER" id="PTHR30474">
    <property type="entry name" value="CELL CYCLE PROTEIN"/>
    <property type="match status" value="1"/>
</dbReference>
<evidence type="ECO:0000256" key="9">
    <source>
        <dbReference type="ARBA" id="ARBA00032370"/>
    </source>
</evidence>
<keyword evidence="3" id="KW-0808">Transferase</keyword>
<feature type="transmembrane region" description="Helical" evidence="18">
    <location>
        <begin position="285"/>
        <end position="306"/>
    </location>
</feature>
<comment type="catalytic activity">
    <reaction evidence="15">
        <text>[GlcNAc-(1-&gt;4)-Mur2Ac(oyl-L-Ala-gamma-D-Glu-L-Lys-D-Ala-D-Ala)](n)-di-trans,octa-cis-undecaprenyl diphosphate + beta-D-GlcNAc-(1-&gt;4)-Mur2Ac(oyl-L-Ala-gamma-D-Glu-L-Lys-D-Ala-D-Ala)-di-trans,octa-cis-undecaprenyl diphosphate = [GlcNAc-(1-&gt;4)-Mur2Ac(oyl-L-Ala-gamma-D-Glu-L-Lys-D-Ala-D-Ala)](n+1)-di-trans,octa-cis-undecaprenyl diphosphate + di-trans,octa-cis-undecaprenyl diphosphate + H(+)</text>
        <dbReference type="Rhea" id="RHEA:23708"/>
        <dbReference type="Rhea" id="RHEA-COMP:9602"/>
        <dbReference type="Rhea" id="RHEA-COMP:9603"/>
        <dbReference type="ChEBI" id="CHEBI:15378"/>
        <dbReference type="ChEBI" id="CHEBI:58405"/>
        <dbReference type="ChEBI" id="CHEBI:60033"/>
        <dbReference type="ChEBI" id="CHEBI:78435"/>
        <dbReference type="EC" id="2.4.99.28"/>
    </reaction>
</comment>
<dbReference type="InterPro" id="IPR018365">
    <property type="entry name" value="Cell_cycle_FtsW-rel_CS"/>
</dbReference>
<proteinExistence type="inferred from homology"/>
<feature type="transmembrane region" description="Helical" evidence="18">
    <location>
        <begin position="78"/>
        <end position="100"/>
    </location>
</feature>
<feature type="transmembrane region" description="Helical" evidence="18">
    <location>
        <begin position="143"/>
        <end position="163"/>
    </location>
</feature>
<evidence type="ECO:0000256" key="12">
    <source>
        <dbReference type="ARBA" id="ARBA00041185"/>
    </source>
</evidence>
<keyword evidence="5" id="KW-0133">Cell shape</keyword>
<comment type="function">
    <text evidence="16">Peptidoglycan polymerase that is essential for cell division.</text>
</comment>
<evidence type="ECO:0000256" key="14">
    <source>
        <dbReference type="ARBA" id="ARBA00044770"/>
    </source>
</evidence>
<reference evidence="19 20" key="1">
    <citation type="submission" date="2021-03" db="EMBL/GenBank/DDBJ databases">
        <title>Antimicrobial resistance genes in bacteria isolated from Japanese honey, and their potential for conferring macrolide and lincosamide resistance in the American foulbrood pathogen Paenibacillus larvae.</title>
        <authorList>
            <person name="Okamoto M."/>
            <person name="Kumagai M."/>
            <person name="Kanamori H."/>
            <person name="Takamatsu D."/>
        </authorList>
    </citation>
    <scope>NUCLEOTIDE SEQUENCE [LARGE SCALE GENOMIC DNA]</scope>
    <source>
        <strain evidence="19 20">J8TS2</strain>
    </source>
</reference>
<evidence type="ECO:0000256" key="13">
    <source>
        <dbReference type="ARBA" id="ARBA00041418"/>
    </source>
</evidence>
<keyword evidence="20" id="KW-1185">Reference proteome</keyword>
<keyword evidence="8 18" id="KW-0472">Membrane</keyword>
<evidence type="ECO:0000256" key="4">
    <source>
        <dbReference type="ARBA" id="ARBA00022692"/>
    </source>
</evidence>
<dbReference type="Proteomes" id="UP000679950">
    <property type="component" value="Unassembled WGS sequence"/>
</dbReference>
<dbReference type="Pfam" id="PF01098">
    <property type="entry name" value="FTSW_RODA_SPOVE"/>
    <property type="match status" value="1"/>
</dbReference>
<dbReference type="EMBL" id="BORB01000012">
    <property type="protein sequence ID" value="GIN57520.1"/>
    <property type="molecule type" value="Genomic_DNA"/>
</dbReference>
<dbReference type="InterPro" id="IPR001182">
    <property type="entry name" value="FtsW/RodA"/>
</dbReference>
<sequence length="414" mass="45815">MLKKILKSYDYSIIIMYILLSLFGLIMVYSASMVIAIQKYEVSADYFYEKQKINLLIGFFIFLFFALFPYKAFRNKKFLIVTTILSIGGLLAVSMIGHTSNNAQSWIKLIGNRTIQPSEFVKLSVIIYLSAVYANKQKYINQFNVGALPPVIYLVVVCFLIKMEPDNGTAMITFLIGMIIIVCSGMGFRTIAKLLMMGMGVFLVLLPFALLKFDRIFTSGNMKRISGFLDPFGTKGDEGFQLVNSYLAIGSGGLKGVGLGQGIQKYGYLPEIHTDFIMSVISEELGIFGVGFVVIGIAYIVLRGILIGTKCQDSFGSMLAIGIASMIGIQAIINLGGMSGLLPITGVTLPFISYGGSSIIVLSIAMGLLANISMFSKYDEKYRTENRKEHPKSQKDRSSVQTNFQPKRPYQHLH</sequence>
<evidence type="ECO:0000256" key="1">
    <source>
        <dbReference type="ARBA" id="ARBA00004141"/>
    </source>
</evidence>